<accession>A0AAE1JN97</accession>
<dbReference type="AlphaFoldDB" id="A0AAE1JN97"/>
<evidence type="ECO:0000313" key="4">
    <source>
        <dbReference type="Proteomes" id="UP001293593"/>
    </source>
</evidence>
<comment type="caution">
    <text evidence="3">The sequence shown here is derived from an EMBL/GenBank/DDBJ whole genome shotgun (WGS) entry which is preliminary data.</text>
</comment>
<proteinExistence type="predicted"/>
<dbReference type="EMBL" id="JAWXYG010000005">
    <property type="protein sequence ID" value="KAK4271981.1"/>
    <property type="molecule type" value="Genomic_DNA"/>
</dbReference>
<feature type="region of interest" description="Disordered" evidence="1">
    <location>
        <begin position="61"/>
        <end position="88"/>
    </location>
</feature>
<protein>
    <submittedName>
        <fullName evidence="3">Uncharacterized protein</fullName>
    </submittedName>
</protein>
<evidence type="ECO:0000256" key="2">
    <source>
        <dbReference type="SAM" id="SignalP"/>
    </source>
</evidence>
<organism evidence="3 4">
    <name type="scientific">Acacia crassicarpa</name>
    <name type="common">northern wattle</name>
    <dbReference type="NCBI Taxonomy" id="499986"/>
    <lineage>
        <taxon>Eukaryota</taxon>
        <taxon>Viridiplantae</taxon>
        <taxon>Streptophyta</taxon>
        <taxon>Embryophyta</taxon>
        <taxon>Tracheophyta</taxon>
        <taxon>Spermatophyta</taxon>
        <taxon>Magnoliopsida</taxon>
        <taxon>eudicotyledons</taxon>
        <taxon>Gunneridae</taxon>
        <taxon>Pentapetalae</taxon>
        <taxon>rosids</taxon>
        <taxon>fabids</taxon>
        <taxon>Fabales</taxon>
        <taxon>Fabaceae</taxon>
        <taxon>Caesalpinioideae</taxon>
        <taxon>mimosoid clade</taxon>
        <taxon>Acacieae</taxon>
        <taxon>Acacia</taxon>
    </lineage>
</organism>
<feature type="chain" id="PRO_5042166086" evidence="2">
    <location>
        <begin position="24"/>
        <end position="88"/>
    </location>
</feature>
<evidence type="ECO:0000256" key="1">
    <source>
        <dbReference type="SAM" id="MobiDB-lite"/>
    </source>
</evidence>
<dbReference type="Proteomes" id="UP001293593">
    <property type="component" value="Unassembled WGS sequence"/>
</dbReference>
<evidence type="ECO:0000313" key="3">
    <source>
        <dbReference type="EMBL" id="KAK4271981.1"/>
    </source>
</evidence>
<name>A0AAE1JN97_9FABA</name>
<reference evidence="3" key="1">
    <citation type="submission" date="2023-10" db="EMBL/GenBank/DDBJ databases">
        <title>Chromosome-level genome of the transformable northern wattle, Acacia crassicarpa.</title>
        <authorList>
            <person name="Massaro I."/>
            <person name="Sinha N.R."/>
            <person name="Poethig S."/>
            <person name="Leichty A.R."/>
        </authorList>
    </citation>
    <scope>NUCLEOTIDE SEQUENCE</scope>
    <source>
        <strain evidence="3">Acra3RX</strain>
        <tissue evidence="3">Leaf</tissue>
    </source>
</reference>
<gene>
    <name evidence="3" type="ORF">QN277_020594</name>
</gene>
<keyword evidence="4" id="KW-1185">Reference proteome</keyword>
<keyword evidence="2" id="KW-0732">Signal</keyword>
<feature type="signal peptide" evidence="2">
    <location>
        <begin position="1"/>
        <end position="23"/>
    </location>
</feature>
<sequence>MGPSRFLGLLLVMSLLSLPFTCGFGRALTDTVPRHHYTAKAETTEEISRKLRMMAQVMDYGEPEANTNPKYGDLLTPPSPSSLSPSPS</sequence>
<dbReference type="PANTHER" id="PTHR37908:SF4">
    <property type="entry name" value="PROTEIN, PUTATIVE-RELATED"/>
    <property type="match status" value="1"/>
</dbReference>
<dbReference type="PANTHER" id="PTHR37908">
    <property type="entry name" value="TRANSMEMBRANE PROTEIN"/>
    <property type="match status" value="1"/>
</dbReference>